<dbReference type="Proteomes" id="UP000001075">
    <property type="component" value="Unassembled WGS sequence"/>
</dbReference>
<protein>
    <submittedName>
        <fullName evidence="1">Uncharacterized protein</fullName>
    </submittedName>
</protein>
<reference evidence="2" key="1">
    <citation type="journal article" date="2011" name="Nat. Biotechnol.">
        <title>The genomic sequence of the Chinese hamster ovary (CHO)-K1 cell line.</title>
        <authorList>
            <person name="Xu X."/>
            <person name="Nagarajan H."/>
            <person name="Lewis N.E."/>
            <person name="Pan S."/>
            <person name="Cai Z."/>
            <person name="Liu X."/>
            <person name="Chen W."/>
            <person name="Xie M."/>
            <person name="Wang W."/>
            <person name="Hammond S."/>
            <person name="Andersen M.R."/>
            <person name="Neff N."/>
            <person name="Passarelli B."/>
            <person name="Koh W."/>
            <person name="Fan H.C."/>
            <person name="Wang J."/>
            <person name="Gui Y."/>
            <person name="Lee K.H."/>
            <person name="Betenbaugh M.J."/>
            <person name="Quake S.R."/>
            <person name="Famili I."/>
            <person name="Palsson B.O."/>
            <person name="Wang J."/>
        </authorList>
    </citation>
    <scope>NUCLEOTIDE SEQUENCE [LARGE SCALE GENOMIC DNA]</scope>
    <source>
        <strain evidence="2">CHO K1 cell line</strain>
    </source>
</reference>
<name>G3IMT8_CRIGR</name>
<organism evidence="1 2">
    <name type="scientific">Cricetulus griseus</name>
    <name type="common">Chinese hamster</name>
    <name type="synonym">Cricetulus barabensis griseus</name>
    <dbReference type="NCBI Taxonomy" id="10029"/>
    <lineage>
        <taxon>Eukaryota</taxon>
        <taxon>Metazoa</taxon>
        <taxon>Chordata</taxon>
        <taxon>Craniata</taxon>
        <taxon>Vertebrata</taxon>
        <taxon>Euteleostomi</taxon>
        <taxon>Mammalia</taxon>
        <taxon>Eutheria</taxon>
        <taxon>Euarchontoglires</taxon>
        <taxon>Glires</taxon>
        <taxon>Rodentia</taxon>
        <taxon>Myomorpha</taxon>
        <taxon>Muroidea</taxon>
        <taxon>Cricetidae</taxon>
        <taxon>Cricetinae</taxon>
        <taxon>Cricetulus</taxon>
    </lineage>
</organism>
<accession>G3IMT8</accession>
<sequence length="58" mass="6584">MTLKLSLNMSHEWWYMSVTLAVGGWGKQIAMSLRPAYATHGFQDRLGYSVKILKPANQ</sequence>
<dbReference type="AlphaFoldDB" id="G3IMT8"/>
<proteinExistence type="predicted"/>
<gene>
    <name evidence="1" type="ORF">I79_025235</name>
</gene>
<dbReference type="InParanoid" id="G3IMT8"/>
<dbReference type="EMBL" id="JH005070">
    <property type="protein sequence ID" value="EGW14604.1"/>
    <property type="molecule type" value="Genomic_DNA"/>
</dbReference>
<evidence type="ECO:0000313" key="1">
    <source>
        <dbReference type="EMBL" id="EGW14604.1"/>
    </source>
</evidence>
<evidence type="ECO:0000313" key="2">
    <source>
        <dbReference type="Proteomes" id="UP000001075"/>
    </source>
</evidence>